<organism evidence="3 4">
    <name type="scientific">Streptomyces aureoversilis</name>
    <dbReference type="NCBI Taxonomy" id="67277"/>
    <lineage>
        <taxon>Bacteria</taxon>
        <taxon>Bacillati</taxon>
        <taxon>Actinomycetota</taxon>
        <taxon>Actinomycetes</taxon>
        <taxon>Kitasatosporales</taxon>
        <taxon>Streptomycetaceae</taxon>
        <taxon>Streptomyces</taxon>
    </lineage>
</organism>
<proteinExistence type="predicted"/>
<dbReference type="InterPro" id="IPR029058">
    <property type="entry name" value="AB_hydrolase_fold"/>
</dbReference>
<keyword evidence="3" id="KW-0378">Hydrolase</keyword>
<dbReference type="PIRSF" id="PIRSF029171">
    <property type="entry name" value="Esterase_LipA"/>
    <property type="match status" value="1"/>
</dbReference>
<evidence type="ECO:0000313" key="4">
    <source>
        <dbReference type="Proteomes" id="UP001596222"/>
    </source>
</evidence>
<evidence type="ECO:0000259" key="2">
    <source>
        <dbReference type="Pfam" id="PF00326"/>
    </source>
</evidence>
<dbReference type="Pfam" id="PF00326">
    <property type="entry name" value="Peptidase_S9"/>
    <property type="match status" value="1"/>
</dbReference>
<dbReference type="PANTHER" id="PTHR34853">
    <property type="match status" value="1"/>
</dbReference>
<dbReference type="PANTHER" id="PTHR34853:SF1">
    <property type="entry name" value="LIPASE 5"/>
    <property type="match status" value="1"/>
</dbReference>
<comment type="caution">
    <text evidence="3">The sequence shown here is derived from an EMBL/GenBank/DDBJ whole genome shotgun (WGS) entry which is preliminary data.</text>
</comment>
<dbReference type="Pfam" id="PF03583">
    <property type="entry name" value="LIP"/>
    <property type="match status" value="1"/>
</dbReference>
<keyword evidence="4" id="KW-1185">Reference proteome</keyword>
<feature type="region of interest" description="Disordered" evidence="1">
    <location>
        <begin position="40"/>
        <end position="59"/>
    </location>
</feature>
<dbReference type="Gene3D" id="3.40.50.1820">
    <property type="entry name" value="alpha/beta hydrolase"/>
    <property type="match status" value="2"/>
</dbReference>
<gene>
    <name evidence="3" type="ORF">ACFPP6_29290</name>
</gene>
<reference evidence="4" key="1">
    <citation type="journal article" date="2019" name="Int. J. Syst. Evol. Microbiol.">
        <title>The Global Catalogue of Microorganisms (GCM) 10K type strain sequencing project: providing services to taxonomists for standard genome sequencing and annotation.</title>
        <authorList>
            <consortium name="The Broad Institute Genomics Platform"/>
            <consortium name="The Broad Institute Genome Sequencing Center for Infectious Disease"/>
            <person name="Wu L."/>
            <person name="Ma J."/>
        </authorList>
    </citation>
    <scope>NUCLEOTIDE SEQUENCE [LARGE SCALE GENOMIC DNA]</scope>
    <source>
        <strain evidence="4">CGMCC 4.1641</strain>
    </source>
</reference>
<dbReference type="Proteomes" id="UP001596222">
    <property type="component" value="Unassembled WGS sequence"/>
</dbReference>
<evidence type="ECO:0000313" key="3">
    <source>
        <dbReference type="EMBL" id="MFC5148769.1"/>
    </source>
</evidence>
<feature type="domain" description="Peptidase S9 prolyl oligopeptidase catalytic" evidence="2">
    <location>
        <begin position="350"/>
        <end position="407"/>
    </location>
</feature>
<dbReference type="SUPFAM" id="SSF53474">
    <property type="entry name" value="alpha/beta-Hydrolases"/>
    <property type="match status" value="1"/>
</dbReference>
<dbReference type="InterPro" id="IPR001375">
    <property type="entry name" value="Peptidase_S9_cat"/>
</dbReference>
<dbReference type="RefSeq" id="WP_382048643.1">
    <property type="nucleotide sequence ID" value="NZ_JBHSKJ010000021.1"/>
</dbReference>
<name>A0ABW0AAR8_9ACTN</name>
<dbReference type="EC" id="3.4.-.-" evidence="3"/>
<sequence length="441" mass="44993">MDISSADPDIARPRTRRGRWWPRVLIALSVALALAAGGCSDGSPKPPARGAGPGAGPGAGAAGGALPGVGISGHTYQVPQPLPPAAPGTLIAANDHGTDAQIAGARRWTVLYHSRNAHDADVPVSDVVLVPPEPPPPGGRPVVAWAHGTTGVADRCAPSHAANLGYNAYAQEIGAFLKAGYAVTATDYPGLGTPGMHTYLVGADEGNAVVDSVTAARRLVPDLAPTWFTVGHSQGGQASIFAANATKRAPGLRFGGAVAIAPASHLNVMLPGVIAAHNPGQLTFALYSLAGLNATDPSVGLPRLLGPSAMRTASQVFEECINDPHPALIRTASEQAIPLDSARLAALGRTMAAYGNPDRTAVRSPLLIIQGGNDLDVPAQWSAQVAANLRALGSPAITERTYPGSGHDDVLGRSSCDILDFMSKHGGRPTGACTPFRTLPG</sequence>
<protein>
    <submittedName>
        <fullName evidence="3">Alpha/beta hydrolase family protein</fullName>
        <ecNumber evidence="3">3.4.-.-</ecNumber>
    </submittedName>
</protein>
<dbReference type="EMBL" id="JBHSKJ010000021">
    <property type="protein sequence ID" value="MFC5148769.1"/>
    <property type="molecule type" value="Genomic_DNA"/>
</dbReference>
<dbReference type="InterPro" id="IPR005152">
    <property type="entry name" value="Lipase_secreted"/>
</dbReference>
<evidence type="ECO:0000256" key="1">
    <source>
        <dbReference type="SAM" id="MobiDB-lite"/>
    </source>
</evidence>
<accession>A0ABW0AAR8</accession>
<dbReference type="GO" id="GO:0016787">
    <property type="term" value="F:hydrolase activity"/>
    <property type="evidence" value="ECO:0007669"/>
    <property type="project" value="UniProtKB-KW"/>
</dbReference>